<organism evidence="8 9">
    <name type="scientific">Psittacicella hinzii</name>
    <dbReference type="NCBI Taxonomy" id="2028575"/>
    <lineage>
        <taxon>Bacteria</taxon>
        <taxon>Pseudomonadati</taxon>
        <taxon>Pseudomonadota</taxon>
        <taxon>Gammaproteobacteria</taxon>
        <taxon>Pasteurellales</taxon>
        <taxon>Psittacicellaceae</taxon>
        <taxon>Psittacicella</taxon>
    </lineage>
</organism>
<dbReference type="GO" id="GO:0140359">
    <property type="term" value="F:ABC-type transporter activity"/>
    <property type="evidence" value="ECO:0007669"/>
    <property type="project" value="InterPro"/>
</dbReference>
<keyword evidence="5 6" id="KW-0472">Membrane</keyword>
<dbReference type="AlphaFoldDB" id="A0A3A1Y7G3"/>
<dbReference type="GO" id="GO:0043190">
    <property type="term" value="C:ATP-binding cassette (ABC) transporter complex"/>
    <property type="evidence" value="ECO:0007669"/>
    <property type="project" value="InterPro"/>
</dbReference>
<dbReference type="InterPro" id="IPR000412">
    <property type="entry name" value="ABC_2_transport"/>
</dbReference>
<dbReference type="PANTHER" id="PTHR43332">
    <property type="entry name" value="INNER MEMBRANE TRANSPORT PERMEASE YADH-RELATED"/>
    <property type="match status" value="1"/>
</dbReference>
<keyword evidence="4 6" id="KW-1133">Transmembrane helix</keyword>
<dbReference type="PIRSF" id="PIRSF006648">
    <property type="entry name" value="DrrB"/>
    <property type="match status" value="1"/>
</dbReference>
<keyword evidence="6" id="KW-1003">Cell membrane</keyword>
<feature type="transmembrane region" description="Helical" evidence="6">
    <location>
        <begin position="171"/>
        <end position="195"/>
    </location>
</feature>
<keyword evidence="6" id="KW-0813">Transport</keyword>
<feature type="transmembrane region" description="Helical" evidence="6">
    <location>
        <begin position="202"/>
        <end position="221"/>
    </location>
</feature>
<dbReference type="InterPro" id="IPR047817">
    <property type="entry name" value="ABC2_TM_bact-type"/>
</dbReference>
<dbReference type="OrthoDB" id="9804001at2"/>
<dbReference type="InterPro" id="IPR052522">
    <property type="entry name" value="ABC-2_transport_permease"/>
</dbReference>
<feature type="domain" description="ABC transmembrane type-2" evidence="7">
    <location>
        <begin position="53"/>
        <end position="285"/>
    </location>
</feature>
<dbReference type="PANTHER" id="PTHR43332:SF2">
    <property type="entry name" value="INNER MEMBRANE TRANSPORT PERMEASE YADH"/>
    <property type="match status" value="1"/>
</dbReference>
<dbReference type="PRINTS" id="PR00164">
    <property type="entry name" value="ABC2TRNSPORT"/>
</dbReference>
<protein>
    <recommendedName>
        <fullName evidence="6">Transport permease protein</fullName>
    </recommendedName>
</protein>
<name>A0A3A1Y7G3_9GAMM</name>
<evidence type="ECO:0000256" key="3">
    <source>
        <dbReference type="ARBA" id="ARBA00022692"/>
    </source>
</evidence>
<gene>
    <name evidence="8" type="ORF">CKF54_03190</name>
</gene>
<dbReference type="EMBL" id="NRHC01000037">
    <property type="protein sequence ID" value="RIY33210.1"/>
    <property type="molecule type" value="Genomic_DNA"/>
</dbReference>
<comment type="subcellular location">
    <subcellularLocation>
        <location evidence="6">Cell inner membrane</location>
        <topology evidence="6">Multi-pass membrane protein</topology>
    </subcellularLocation>
    <subcellularLocation>
        <location evidence="1">Membrane</location>
        <topology evidence="1">Multi-pass membrane protein</topology>
    </subcellularLocation>
</comment>
<feature type="transmembrane region" description="Helical" evidence="6">
    <location>
        <begin position="258"/>
        <end position="277"/>
    </location>
</feature>
<evidence type="ECO:0000256" key="6">
    <source>
        <dbReference type="RuleBase" id="RU361157"/>
    </source>
</evidence>
<evidence type="ECO:0000256" key="2">
    <source>
        <dbReference type="ARBA" id="ARBA00007783"/>
    </source>
</evidence>
<accession>A0A3A1Y7G3</accession>
<dbReference type="Pfam" id="PF01061">
    <property type="entry name" value="ABC2_membrane"/>
    <property type="match status" value="1"/>
</dbReference>
<dbReference type="InterPro" id="IPR013525">
    <property type="entry name" value="ABC2_TM"/>
</dbReference>
<comment type="similarity">
    <text evidence="2 6">Belongs to the ABC-2 integral membrane protein family.</text>
</comment>
<evidence type="ECO:0000313" key="8">
    <source>
        <dbReference type="EMBL" id="RIY33210.1"/>
    </source>
</evidence>
<sequence length="289" mass="32938">MKLFSFFGSKEVQEYHKLKQNSYVEMMQTRSHSQITANSILAILISEISRNLSEWIENLINPIINSLLYIVVFGLLLGSFIDNIGGVSYSTYILSGFIIMNVINTSYDEGSYFIMLHKYSKTLQDLQLAPVSVHNIIFATFLASLLRVTFISTTIFICCSLLIGFNPIDNFFMTLAIFLLATFIFTLLGLINGVLSQSWEQLTFALTFIITPLMYISGIFYEISSAPMGLQLISYVNPISYIVDGFRYGMIDVRTLELPFYIHFSFLAITAVLLYFLTCKVFKRKLNIQ</sequence>
<dbReference type="PROSITE" id="PS51012">
    <property type="entry name" value="ABC_TM2"/>
    <property type="match status" value="1"/>
</dbReference>
<evidence type="ECO:0000256" key="4">
    <source>
        <dbReference type="ARBA" id="ARBA00022989"/>
    </source>
</evidence>
<keyword evidence="9" id="KW-1185">Reference proteome</keyword>
<feature type="transmembrane region" description="Helical" evidence="6">
    <location>
        <begin position="93"/>
        <end position="115"/>
    </location>
</feature>
<evidence type="ECO:0000313" key="9">
    <source>
        <dbReference type="Proteomes" id="UP000265691"/>
    </source>
</evidence>
<comment type="caution">
    <text evidence="8">The sequence shown here is derived from an EMBL/GenBank/DDBJ whole genome shotgun (WGS) entry which is preliminary data.</text>
</comment>
<keyword evidence="3 6" id="KW-0812">Transmembrane</keyword>
<evidence type="ECO:0000259" key="7">
    <source>
        <dbReference type="PROSITE" id="PS51012"/>
    </source>
</evidence>
<proteinExistence type="inferred from homology"/>
<feature type="transmembrane region" description="Helical" evidence="6">
    <location>
        <begin position="59"/>
        <end position="81"/>
    </location>
</feature>
<feature type="transmembrane region" description="Helical" evidence="6">
    <location>
        <begin position="136"/>
        <end position="165"/>
    </location>
</feature>
<evidence type="ECO:0000256" key="5">
    <source>
        <dbReference type="ARBA" id="ARBA00023136"/>
    </source>
</evidence>
<dbReference type="Proteomes" id="UP000265691">
    <property type="component" value="Unassembled WGS sequence"/>
</dbReference>
<evidence type="ECO:0000256" key="1">
    <source>
        <dbReference type="ARBA" id="ARBA00004141"/>
    </source>
</evidence>
<dbReference type="RefSeq" id="WP_119524842.1">
    <property type="nucleotide sequence ID" value="NZ_NRHC01000037.1"/>
</dbReference>
<reference evidence="8 9" key="1">
    <citation type="submission" date="2017-08" db="EMBL/GenBank/DDBJ databases">
        <title>Reclassification of Bisgaard taxon 37 and 44.</title>
        <authorList>
            <person name="Christensen H."/>
        </authorList>
    </citation>
    <scope>NUCLEOTIDE SEQUENCE [LARGE SCALE GENOMIC DNA]</scope>
    <source>
        <strain evidence="8 9">B96_3</strain>
    </source>
</reference>